<evidence type="ECO:0000256" key="4">
    <source>
        <dbReference type="ARBA" id="ARBA00022475"/>
    </source>
</evidence>
<organism evidence="18 19">
    <name type="scientific">Rhizobium tropici</name>
    <dbReference type="NCBI Taxonomy" id="398"/>
    <lineage>
        <taxon>Bacteria</taxon>
        <taxon>Pseudomonadati</taxon>
        <taxon>Pseudomonadota</taxon>
        <taxon>Alphaproteobacteria</taxon>
        <taxon>Hyphomicrobiales</taxon>
        <taxon>Rhizobiaceae</taxon>
        <taxon>Rhizobium/Agrobacterium group</taxon>
        <taxon>Rhizobium</taxon>
    </lineage>
</organism>
<dbReference type="GO" id="GO:0000155">
    <property type="term" value="F:phosphorelay sensor kinase activity"/>
    <property type="evidence" value="ECO:0007669"/>
    <property type="project" value="InterPro"/>
</dbReference>
<keyword evidence="11" id="KW-0067">ATP-binding</keyword>
<dbReference type="Proteomes" id="UP000251205">
    <property type="component" value="Unassembled WGS sequence"/>
</dbReference>
<evidence type="ECO:0000256" key="11">
    <source>
        <dbReference type="ARBA" id="ARBA00022840"/>
    </source>
</evidence>
<dbReference type="PANTHER" id="PTHR44936:SF5">
    <property type="entry name" value="SENSOR HISTIDINE KINASE ENVZ"/>
    <property type="match status" value="1"/>
</dbReference>
<evidence type="ECO:0000256" key="15">
    <source>
        <dbReference type="SAM" id="Phobius"/>
    </source>
</evidence>
<dbReference type="OrthoDB" id="9804645at2"/>
<evidence type="ECO:0000313" key="19">
    <source>
        <dbReference type="Proteomes" id="UP000251205"/>
    </source>
</evidence>
<evidence type="ECO:0000256" key="2">
    <source>
        <dbReference type="ARBA" id="ARBA00004429"/>
    </source>
</evidence>
<evidence type="ECO:0000256" key="6">
    <source>
        <dbReference type="ARBA" id="ARBA00022553"/>
    </source>
</evidence>
<dbReference type="GO" id="GO:0005886">
    <property type="term" value="C:plasma membrane"/>
    <property type="evidence" value="ECO:0007669"/>
    <property type="project" value="UniProtKB-SubCell"/>
</dbReference>
<dbReference type="InterPro" id="IPR036097">
    <property type="entry name" value="HisK_dim/P_sf"/>
</dbReference>
<comment type="subcellular location">
    <subcellularLocation>
        <location evidence="2">Cell inner membrane</location>
        <topology evidence="2">Multi-pass membrane protein</topology>
    </subcellularLocation>
</comment>
<dbReference type="GO" id="GO:0005524">
    <property type="term" value="F:ATP binding"/>
    <property type="evidence" value="ECO:0007669"/>
    <property type="project" value="UniProtKB-KW"/>
</dbReference>
<feature type="domain" description="HAMP" evidence="17">
    <location>
        <begin position="202"/>
        <end position="255"/>
    </location>
</feature>
<keyword evidence="7" id="KW-0808">Transferase</keyword>
<dbReference type="CDD" id="cd06225">
    <property type="entry name" value="HAMP"/>
    <property type="match status" value="1"/>
</dbReference>
<keyword evidence="12 15" id="KW-1133">Transmembrane helix</keyword>
<evidence type="ECO:0000256" key="14">
    <source>
        <dbReference type="ARBA" id="ARBA00023136"/>
    </source>
</evidence>
<keyword evidence="10 18" id="KW-0418">Kinase</keyword>
<dbReference type="Pfam" id="PF00672">
    <property type="entry name" value="HAMP"/>
    <property type="match status" value="1"/>
</dbReference>
<dbReference type="InterPro" id="IPR003594">
    <property type="entry name" value="HATPase_dom"/>
</dbReference>
<evidence type="ECO:0000259" key="16">
    <source>
        <dbReference type="PROSITE" id="PS50109"/>
    </source>
</evidence>
<keyword evidence="13" id="KW-0902">Two-component regulatory system</keyword>
<feature type="transmembrane region" description="Helical" evidence="15">
    <location>
        <begin position="183"/>
        <end position="200"/>
    </location>
</feature>
<feature type="domain" description="Histidine kinase" evidence="16">
    <location>
        <begin position="263"/>
        <end position="462"/>
    </location>
</feature>
<dbReference type="SMART" id="SM00304">
    <property type="entry name" value="HAMP"/>
    <property type="match status" value="1"/>
</dbReference>
<dbReference type="Pfam" id="PF02518">
    <property type="entry name" value="HATPase_c"/>
    <property type="match status" value="1"/>
</dbReference>
<dbReference type="InterPro" id="IPR050980">
    <property type="entry name" value="2C_sensor_his_kinase"/>
</dbReference>
<dbReference type="CDD" id="cd00075">
    <property type="entry name" value="HATPase"/>
    <property type="match status" value="1"/>
</dbReference>
<protein>
    <recommendedName>
        <fullName evidence="3">histidine kinase</fullName>
        <ecNumber evidence="3">2.7.13.3</ecNumber>
    </recommendedName>
</protein>
<dbReference type="InterPro" id="IPR003661">
    <property type="entry name" value="HisK_dim/P_dom"/>
</dbReference>
<evidence type="ECO:0000256" key="9">
    <source>
        <dbReference type="ARBA" id="ARBA00022741"/>
    </source>
</evidence>
<evidence type="ECO:0000313" key="18">
    <source>
        <dbReference type="EMBL" id="RAX37913.1"/>
    </source>
</evidence>
<dbReference type="CDD" id="cd00082">
    <property type="entry name" value="HisKA"/>
    <property type="match status" value="1"/>
</dbReference>
<feature type="transmembrane region" description="Helical" evidence="15">
    <location>
        <begin position="34"/>
        <end position="51"/>
    </location>
</feature>
<gene>
    <name evidence="18" type="ORF">DQ393_29985</name>
</gene>
<evidence type="ECO:0000256" key="1">
    <source>
        <dbReference type="ARBA" id="ARBA00000085"/>
    </source>
</evidence>
<comment type="caution">
    <text evidence="18">The sequence shown here is derived from an EMBL/GenBank/DDBJ whole genome shotgun (WGS) entry which is preliminary data.</text>
</comment>
<reference evidence="18 19" key="1">
    <citation type="submission" date="2018-06" db="EMBL/GenBank/DDBJ databases">
        <title>Whole Genome Sequence of an efficient microsymbiont, Rhizobium tropici.</title>
        <authorList>
            <person name="Srinivasan R."/>
            <person name="Singh H.V."/>
            <person name="Srivastava R."/>
            <person name="Kumari B."/>
            <person name="Radhakrishna A."/>
        </authorList>
    </citation>
    <scope>NUCLEOTIDE SEQUENCE [LARGE SCALE GENOMIC DNA]</scope>
    <source>
        <strain evidence="18 19">IGFRI Rhizo-19</strain>
    </source>
</reference>
<dbReference type="InterPro" id="IPR036890">
    <property type="entry name" value="HATPase_C_sf"/>
</dbReference>
<dbReference type="Gene3D" id="3.30.565.10">
    <property type="entry name" value="Histidine kinase-like ATPase, C-terminal domain"/>
    <property type="match status" value="1"/>
</dbReference>
<keyword evidence="5" id="KW-0997">Cell inner membrane</keyword>
<dbReference type="PRINTS" id="PR00344">
    <property type="entry name" value="BCTRLSENSOR"/>
</dbReference>
<dbReference type="EMBL" id="QMKK01000056">
    <property type="protein sequence ID" value="RAX37913.1"/>
    <property type="molecule type" value="Genomic_DNA"/>
</dbReference>
<dbReference type="PANTHER" id="PTHR44936">
    <property type="entry name" value="SENSOR PROTEIN CREC"/>
    <property type="match status" value="1"/>
</dbReference>
<dbReference type="SUPFAM" id="SSF55874">
    <property type="entry name" value="ATPase domain of HSP90 chaperone/DNA topoisomerase II/histidine kinase"/>
    <property type="match status" value="1"/>
</dbReference>
<evidence type="ECO:0000259" key="17">
    <source>
        <dbReference type="PROSITE" id="PS50885"/>
    </source>
</evidence>
<keyword evidence="6" id="KW-0597">Phosphoprotein</keyword>
<keyword evidence="14 15" id="KW-0472">Membrane</keyword>
<evidence type="ECO:0000256" key="13">
    <source>
        <dbReference type="ARBA" id="ARBA00023012"/>
    </source>
</evidence>
<dbReference type="PROSITE" id="PS50885">
    <property type="entry name" value="HAMP"/>
    <property type="match status" value="1"/>
</dbReference>
<evidence type="ECO:0000256" key="10">
    <source>
        <dbReference type="ARBA" id="ARBA00022777"/>
    </source>
</evidence>
<dbReference type="EC" id="2.7.13.3" evidence="3"/>
<comment type="catalytic activity">
    <reaction evidence="1">
        <text>ATP + protein L-histidine = ADP + protein N-phospho-L-histidine.</text>
        <dbReference type="EC" id="2.7.13.3"/>
    </reaction>
</comment>
<evidence type="ECO:0000256" key="7">
    <source>
        <dbReference type="ARBA" id="ARBA00022679"/>
    </source>
</evidence>
<proteinExistence type="predicted"/>
<dbReference type="AlphaFoldDB" id="A0A329Y392"/>
<name>A0A329Y392_RHITR</name>
<dbReference type="Pfam" id="PF00512">
    <property type="entry name" value="HisKA"/>
    <property type="match status" value="1"/>
</dbReference>
<keyword evidence="9" id="KW-0547">Nucleotide-binding</keyword>
<evidence type="ECO:0000256" key="8">
    <source>
        <dbReference type="ARBA" id="ARBA00022692"/>
    </source>
</evidence>
<accession>A0A329Y392</accession>
<dbReference type="RefSeq" id="WP_112345344.1">
    <property type="nucleotide sequence ID" value="NZ_QMKK01000056.1"/>
</dbReference>
<dbReference type="SUPFAM" id="SSF47384">
    <property type="entry name" value="Homodimeric domain of signal transducing histidine kinase"/>
    <property type="match status" value="1"/>
</dbReference>
<evidence type="ECO:0000256" key="12">
    <source>
        <dbReference type="ARBA" id="ARBA00022989"/>
    </source>
</evidence>
<dbReference type="Gene3D" id="1.10.287.130">
    <property type="match status" value="1"/>
</dbReference>
<dbReference type="PROSITE" id="PS50109">
    <property type="entry name" value="HIS_KIN"/>
    <property type="match status" value="1"/>
</dbReference>
<sequence length="477" mass="52626">MLGYEPKRTYSVPTSTRGTGMVCRFFTGSIHRQIALLAVGPVALFAILGIVSEHLTIKEPESVSQARSLAMRIEFVVDMVRSAPTEEQKATLLAAVTRSGLRVEEIPASGLYDSEPTDDIGNFRAEIENNLSPATDIKLRPPSANSASQQELIVGLDHDRALSFTLPFALPDSRITDREISDFLATMAMFVPVILLSLYGSRMIASPLSRFSQAARDLDPDKGPERPFEEKGPPEIRTLAKSLNDMRSRVRALIEARTRMLRAISHDLRTPLTRLRLRAERSREPSLREALLSDIDALALMVEETLVYLRKDTSKEIQLRADLPSLINTACNDFADMGYAVTYSGPDRFAYPCRPHALKRAIANLIDNGTKFASHVKVELHVRPGRAVSISVTDDGPGIPVEFQTDVLEPFYKIDTARNDRGGFGLGLSIVKDIVESHFGYLTLENATPRGLIAVINLPTPDSMTTLRQAEAPTKTS</sequence>
<dbReference type="InterPro" id="IPR004358">
    <property type="entry name" value="Sig_transdc_His_kin-like_C"/>
</dbReference>
<dbReference type="SMART" id="SM00388">
    <property type="entry name" value="HisKA"/>
    <property type="match status" value="1"/>
</dbReference>
<dbReference type="SMART" id="SM00387">
    <property type="entry name" value="HATPase_c"/>
    <property type="match status" value="1"/>
</dbReference>
<keyword evidence="8 15" id="KW-0812">Transmembrane</keyword>
<dbReference type="InterPro" id="IPR003660">
    <property type="entry name" value="HAMP_dom"/>
</dbReference>
<evidence type="ECO:0000256" key="5">
    <source>
        <dbReference type="ARBA" id="ARBA00022519"/>
    </source>
</evidence>
<evidence type="ECO:0000256" key="3">
    <source>
        <dbReference type="ARBA" id="ARBA00012438"/>
    </source>
</evidence>
<keyword evidence="4" id="KW-1003">Cell membrane</keyword>
<dbReference type="InterPro" id="IPR005467">
    <property type="entry name" value="His_kinase_dom"/>
</dbReference>